<feature type="compositionally biased region" description="Basic and acidic residues" evidence="1">
    <location>
        <begin position="81"/>
        <end position="91"/>
    </location>
</feature>
<feature type="region of interest" description="Disordered" evidence="1">
    <location>
        <begin position="69"/>
        <end position="91"/>
    </location>
</feature>
<dbReference type="EMBL" id="KZ678139">
    <property type="protein sequence ID" value="PSN63850.1"/>
    <property type="molecule type" value="Genomic_DNA"/>
</dbReference>
<protein>
    <submittedName>
        <fullName evidence="2">Uncharacterized protein</fullName>
    </submittedName>
</protein>
<evidence type="ECO:0000313" key="2">
    <source>
        <dbReference type="EMBL" id="PSN63850.1"/>
    </source>
</evidence>
<evidence type="ECO:0000313" key="3">
    <source>
        <dbReference type="Proteomes" id="UP000240883"/>
    </source>
</evidence>
<keyword evidence="3" id="KW-1185">Reference proteome</keyword>
<evidence type="ECO:0000256" key="1">
    <source>
        <dbReference type="SAM" id="MobiDB-lite"/>
    </source>
</evidence>
<reference evidence="2 3" key="1">
    <citation type="journal article" date="2018" name="Front. Microbiol.">
        <title>Genome-Wide Analysis of Corynespora cassiicola Leaf Fall Disease Putative Effectors.</title>
        <authorList>
            <person name="Lopez D."/>
            <person name="Ribeiro S."/>
            <person name="Label P."/>
            <person name="Fumanal B."/>
            <person name="Venisse J.S."/>
            <person name="Kohler A."/>
            <person name="de Oliveira R.R."/>
            <person name="Labutti K."/>
            <person name="Lipzen A."/>
            <person name="Lail K."/>
            <person name="Bauer D."/>
            <person name="Ohm R.A."/>
            <person name="Barry K.W."/>
            <person name="Spatafora J."/>
            <person name="Grigoriev I.V."/>
            <person name="Martin F.M."/>
            <person name="Pujade-Renaud V."/>
        </authorList>
    </citation>
    <scope>NUCLEOTIDE SEQUENCE [LARGE SCALE GENOMIC DNA]</scope>
    <source>
        <strain evidence="2 3">Philippines</strain>
    </source>
</reference>
<dbReference type="AlphaFoldDB" id="A0A2T2NEQ6"/>
<gene>
    <name evidence="2" type="ORF">BS50DRAFT_90617</name>
</gene>
<proteinExistence type="predicted"/>
<dbReference type="Proteomes" id="UP000240883">
    <property type="component" value="Unassembled WGS sequence"/>
</dbReference>
<sequence>MAHVRSRYTASQSYHCDLAETWTVAPSPMHKWTAPAPRNSPTVYSHAPHPAGVHHRDLSSRVPSLRSPLLTSAPAGLEPARPPKDPHHQQAHLDPRAVLRCPHSPAARTAIHSAIRKRLCSRSQSVWPLRLSWAMWSRQSGWRGFLLQLDSLGNGRY</sequence>
<name>A0A2T2NEQ6_CORCC</name>
<accession>A0A2T2NEQ6</accession>
<organism evidence="2 3">
    <name type="scientific">Corynespora cassiicola Philippines</name>
    <dbReference type="NCBI Taxonomy" id="1448308"/>
    <lineage>
        <taxon>Eukaryota</taxon>
        <taxon>Fungi</taxon>
        <taxon>Dikarya</taxon>
        <taxon>Ascomycota</taxon>
        <taxon>Pezizomycotina</taxon>
        <taxon>Dothideomycetes</taxon>
        <taxon>Pleosporomycetidae</taxon>
        <taxon>Pleosporales</taxon>
        <taxon>Corynesporascaceae</taxon>
        <taxon>Corynespora</taxon>
    </lineage>
</organism>